<comment type="caution">
    <text evidence="6">The sequence shown here is derived from an EMBL/GenBank/DDBJ whole genome shotgun (WGS) entry which is preliminary data.</text>
</comment>
<evidence type="ECO:0000256" key="3">
    <source>
        <dbReference type="ARBA" id="ARBA00023026"/>
    </source>
</evidence>
<gene>
    <name evidence="6" type="ORF">J7I42_19240</name>
</gene>
<feature type="compositionally biased region" description="Polar residues" evidence="4">
    <location>
        <begin position="1392"/>
        <end position="1405"/>
    </location>
</feature>
<evidence type="ECO:0000313" key="6">
    <source>
        <dbReference type="EMBL" id="MBO9202430.1"/>
    </source>
</evidence>
<dbReference type="NCBIfam" id="TIGR01643">
    <property type="entry name" value="YD_repeat_2x"/>
    <property type="match status" value="1"/>
</dbReference>
<protein>
    <recommendedName>
        <fullName evidence="5">Insecticide toxin TcdB middle/N-terminal domain-containing protein</fullName>
    </recommendedName>
</protein>
<evidence type="ECO:0000313" key="7">
    <source>
        <dbReference type="Proteomes" id="UP000677244"/>
    </source>
</evidence>
<dbReference type="InterPro" id="IPR022385">
    <property type="entry name" value="Rhs_assc_core"/>
</dbReference>
<feature type="domain" description="Insecticide toxin TcdB middle/N-terminal" evidence="5">
    <location>
        <begin position="1766"/>
        <end position="1891"/>
    </location>
</feature>
<name>A0ABS3YWX8_9BACT</name>
<evidence type="ECO:0000256" key="2">
    <source>
        <dbReference type="ARBA" id="ARBA00022525"/>
    </source>
</evidence>
<dbReference type="Pfam" id="PF12256">
    <property type="entry name" value="TcdB_toxin_midN"/>
    <property type="match status" value="1"/>
</dbReference>
<feature type="region of interest" description="Disordered" evidence="4">
    <location>
        <begin position="2829"/>
        <end position="2871"/>
    </location>
</feature>
<dbReference type="Gene3D" id="2.180.10.10">
    <property type="entry name" value="RHS repeat-associated core"/>
    <property type="match status" value="2"/>
</dbReference>
<evidence type="ECO:0000256" key="1">
    <source>
        <dbReference type="ARBA" id="ARBA00004613"/>
    </source>
</evidence>
<dbReference type="SUPFAM" id="SSF69318">
    <property type="entry name" value="Integrin alpha N-terminal domain"/>
    <property type="match status" value="1"/>
</dbReference>
<dbReference type="InterPro" id="IPR050708">
    <property type="entry name" value="T6SS_VgrG/RHS"/>
</dbReference>
<dbReference type="InterPro" id="IPR006530">
    <property type="entry name" value="YD"/>
</dbReference>
<comment type="subcellular location">
    <subcellularLocation>
        <location evidence="1">Secreted</location>
    </subcellularLocation>
</comment>
<feature type="compositionally biased region" description="Polar residues" evidence="4">
    <location>
        <begin position="2829"/>
        <end position="2839"/>
    </location>
</feature>
<keyword evidence="7" id="KW-1185">Reference proteome</keyword>
<dbReference type="InterPro" id="IPR022045">
    <property type="entry name" value="TcdB_toxin_mid/N"/>
</dbReference>
<keyword evidence="2" id="KW-0964">Secreted</keyword>
<sequence length="3218" mass="351326">MRSNSVRNISFSLIALAFGSISYGKTPTNDNHSAHRQYNSPQREGVIGMNATISIDNPADNSFHVYLPTALRGNERVWLKYELDGVQDYTAVSRSVNDQFAAGGYLVKKRQGWALQKERLSTSWLKKGDNIIRFTLPDAAGYSYRIKNLSIEIAAPEVGEGGVIITQPSAAYYDNKGYIRGFVTGAGKNKVSVTVDGKAARVWKGAFEAVVNRPANATGNWQSMIAISYADGRKKTQVVHFDGEQKADYRFELDGKVIHTQKFLQQNQAAVLTAGGAAIMIPKAALNEVATVSVTALRAVDLPAMDLGMVNVTRGAGFRFLPHGTRFTKAAKLALEYDVTKIPEGYTEKDIRTYYFDERKGHWVALSRDSVSVCAGKVFSRTLHFTDMINGIIKVPESPQVESFNVNTMKGIKAADPSAAVNLIAPPKAGSMGNASLGYPIELPTGRQGMQPQLSISYNSGGGNGWLGLGWDISVPSIGIDTRWGVPRFDAQNETETYTFTGEQLSPVAHRGNLIARSGEKQFYPRIEGAFNKIIRHGNSPQTYWWEVTDKQGTRYFYGGDPATGVDQESILSDAAGNIAYWALKKTLDLHGNFVRYQYAKVNDAGLANGTVMGVQLYISKISYTGFNGQDGRYTVLFRRDRDLDGHTSRKDISITANNGFKQVTADLLKQIDVQLDGTNIRHYELSYNEGAFYKTLLQSIRQFDAAGKFFNQHSFDYFNDVASGKTLVPLASAQSWQAGSDNVHGKMVTHVNGFTDEASALGGTVSKDVSGGVTVSVGIGGVVTSKNNSVGGSFSYSQSQSQGMLTMVDINGDGLPDKLFLDAGNNTLYYRPNLSGVTGNTGFGNKIAITGVNVFQKDKTQGYTVGLEALALGGLMAGANVSKSTTKTTIFFTEANGDQLMDIVKEGKVYFNHIDPTTGIITFTPTSTGTPSPIFAGVTITQDLVDAAELANEQQEAINSNPLQDIVRMWQAPYSGTINITAPLQLLQSNDPDRAETPADGIRASVQLKGAVIWSENIAADDYTVHQPAGLIGLQVQKGDRIYFRIGSVENGSYDSVNWAPVIDYVGQDLQVADANGKALYRFDAVKEFVLSSAQTLTPPINGQATFGGPFKKPVTTDDVMLVVLHTSSNGTDTLWKQTYTRDQVIATTISVPNIPVSNTDQYSFVVASQTNIDWPAIEWQPSMIFTSTNDPGIDLTVTPLQTNAVPKYTILANMLQASTPYLIGLSDTSLHTISVTPQLSINPSLAFSGHAPTGEIIFSVKASGKLLGKVSLPVKNGVLQGGIYVLSVDVHNQDQLYIEYHVANDTIAAAITNANASIGGDISAQVTAGLFSTVPKNNKEEDLIFGSFYRGWGQFAWNGNNGWETDPIDESLVRPSDQIKQKEGTDPDALSQQNGDQLNPSQTYDPKQDRFIILIGNGNDQRWSGYDQQVFVKGANMSSSREGADDVSMLQINTGGGSGSPAVDKVSKVTSISFTAGASAGIVGGSASISNATSKTLTDYIDLNGDHYPDVVGEKTIQYTDARGGLSNRTIASSVIQETTTQTTGISLTGSAYIPTAIFRKKPSGDVQVDAGSAQSNAGSGQISVGGNAGVVNGTNTANFSYLDMNGDGLLDRVNQSTHLVSLNLGYGFAAEEDWGFDQIQSGESKSVSGGANLGYVKGANSINIGFSLSRSDNKSNQMLQDMNGDGLPDLVTVGPNSLQVRLNTGNGFSTAILNWTNAYALNTSSSSTESGNLAFTVGFTIFGLKFTVNPSANLGDGMSRDLVKMQDINGDGYPDFTASSKDDNLTVSLSTIGRTNLLKSVSRPMGAFFSLKYQRLGNTYAMPNSVWALSGVKIYDGVVGDGPDTLMTTFDYEDGFFDRNERQFYGFKTVKTKSLDAAHSNAVYTITTEAYANNNYYTKGIVLNELVQDGAGKKYTEAVNKYELHDIETGAELPASYKDNDAGAAFVALTRTDRLFYEGQPNPGKATYMTYGYDNKGNIVQYTDFGDPGTTDDISAAITYHAITDKYIVGLPKSILVTGTGITYRKRETTINTQNGDVTSIRQFLEDGQVAVDDMGYNEYGNLINITGPANVKGQRFRIDYTYDSQVQQYIIKAADSYGYSSQAGYDFRFGQLLKKTDENNNAIKYQLDDLGRIIQVTGPYELAAGIPYTIRFDYHPGSQVPWAHTVHYDPAHPGNDMETVTFMDGLKRTLQTKKDGAIFQGNGKADKEQMIISGRMLFDGLGRAAAAYYPMTEDKGTDSVFNSGFDNIAPTVKTYDVLSRVLSTTLPDGSITKNSYGFGNDRQQQTQFSSKVQDANGKMSEQFTNVRKLTTATRSYTSNGDVWTSFTYDAMKQLLTATDDIGAVTSSEYDMLGRRIRRTHPDEGATLFSFDLAGNVTKRVTANLQKENMAINYGYDFNRITDINYPQNPENNVHCIFGKAGDPFNRAGRVIVQEDGSGAQEFFYGPLGETVKNVRTVVIPRFGQQTYVSQFTYDTWNRLTSMIYPDSEVVNYSYNVGGTLLSMNGNRAGRVTNYIAQLGWDKFESRVYQEYANGTHTSYSYEPDRRRLQNLLVTIGNGRRIMDNTYAYDRMDNILSLTNNAPVPSSNQMGGSSQYSYGYDDLYRLTTTSGEYKSRNEQDRFSLTMEYNSVGGITHKVQTSDKSPNGNNKWIPQKKMTYDIAYKYDAKQPHTATHIGGQTYTYDADGNQTGWTDDKTGQRQKLVWDEENRLRSVSVNGQLNSYVYDAGGERVLKGIGAGQSVFVNGDISSMSGGVGNFTVYVSPYVVVKSGEYSNHYFVGTQRIATRLMHGWDQQVTAADAGDTISFTRKEKSMIAGIVRDQQALQNNGRSNSASVTGKDARGNSDNVVANNNGNNGNGSATNPGNHYAYGHYKNGKGGNSGNSDSSHFLYYYHADHLGSTGYVTDATGEVYQHMEYIPFGETFVEEHSNTERTPYLFNGKELDEETGLYYYGARYYDPRTSIWASVDPEAEKNNRWSPYVFSGDNPVVMVDPDGKDWFYYQAKNEKGKSWHYHDGHTATYTNTKGKQVTTSKGFSHLVTFQITGTNEMGAVTGKITIYDQDKEVPVPFDAFSGANSIDKFAPLPSGNYMMNLNQRDARGPKRQKPNDDNPMPYGGIQAIPDNNTYIANDGKIKPMSEGITGPYGNGRIRLNQTDGNLNMIPMDQQSAGYYLHGKKAVVNYTHGCVCDRSESVFNYFWSGAGKDVRGLVPFSVTK</sequence>
<reference evidence="6 7" key="1">
    <citation type="submission" date="2021-03" db="EMBL/GenBank/DDBJ databases">
        <title>Assistant Professor.</title>
        <authorList>
            <person name="Huq M.A."/>
        </authorList>
    </citation>
    <scope>NUCLEOTIDE SEQUENCE [LARGE SCALE GENOMIC DNA]</scope>
    <source>
        <strain evidence="6 7">MAH-29</strain>
    </source>
</reference>
<keyword evidence="3" id="KW-0843">Virulence</keyword>
<feature type="compositionally biased region" description="Low complexity" evidence="4">
    <location>
        <begin position="2847"/>
        <end position="2869"/>
    </location>
</feature>
<dbReference type="RefSeq" id="WP_209140476.1">
    <property type="nucleotide sequence ID" value="NZ_JAGHKO010000004.1"/>
</dbReference>
<evidence type="ECO:0000256" key="4">
    <source>
        <dbReference type="SAM" id="MobiDB-lite"/>
    </source>
</evidence>
<dbReference type="Pfam" id="PF03534">
    <property type="entry name" value="SpvB"/>
    <property type="match status" value="1"/>
</dbReference>
<dbReference type="InterPro" id="IPR003284">
    <property type="entry name" value="Sal_SpvB"/>
</dbReference>
<dbReference type="Proteomes" id="UP000677244">
    <property type="component" value="Unassembled WGS sequence"/>
</dbReference>
<accession>A0ABS3YWX8</accession>
<dbReference type="PANTHER" id="PTHR32305">
    <property type="match status" value="1"/>
</dbReference>
<dbReference type="InterPro" id="IPR028994">
    <property type="entry name" value="Integrin_alpha_N"/>
</dbReference>
<dbReference type="EMBL" id="JAGHKO010000004">
    <property type="protein sequence ID" value="MBO9202430.1"/>
    <property type="molecule type" value="Genomic_DNA"/>
</dbReference>
<feature type="region of interest" description="Disordered" evidence="4">
    <location>
        <begin position="1379"/>
        <end position="1405"/>
    </location>
</feature>
<evidence type="ECO:0000259" key="5">
    <source>
        <dbReference type="Pfam" id="PF12256"/>
    </source>
</evidence>
<dbReference type="NCBIfam" id="TIGR03696">
    <property type="entry name" value="Rhs_assc_core"/>
    <property type="match status" value="1"/>
</dbReference>
<proteinExistence type="predicted"/>
<dbReference type="PANTHER" id="PTHR32305:SF15">
    <property type="entry name" value="PROTEIN RHSA-RELATED"/>
    <property type="match status" value="1"/>
</dbReference>
<organism evidence="6 7">
    <name type="scientific">Niastella soli</name>
    <dbReference type="NCBI Taxonomy" id="2821487"/>
    <lineage>
        <taxon>Bacteria</taxon>
        <taxon>Pseudomonadati</taxon>
        <taxon>Bacteroidota</taxon>
        <taxon>Chitinophagia</taxon>
        <taxon>Chitinophagales</taxon>
        <taxon>Chitinophagaceae</taxon>
        <taxon>Niastella</taxon>
    </lineage>
</organism>